<evidence type="ECO:0000256" key="1">
    <source>
        <dbReference type="SAM" id="MobiDB-lite"/>
    </source>
</evidence>
<proteinExistence type="predicted"/>
<protein>
    <submittedName>
        <fullName evidence="2">Uncharacterized protein</fullName>
    </submittedName>
</protein>
<reference evidence="2 3" key="1">
    <citation type="submission" date="2024-01" db="EMBL/GenBank/DDBJ databases">
        <title>Comparative genomics of Cryptococcus and Kwoniella reveals pathogenesis evolution and contrasting modes of karyotype evolution via chromosome fusion or intercentromeric recombination.</title>
        <authorList>
            <person name="Coelho M.A."/>
            <person name="David-Palma M."/>
            <person name="Shea T."/>
            <person name="Bowers K."/>
            <person name="McGinley-Smith S."/>
            <person name="Mohammad A.W."/>
            <person name="Gnirke A."/>
            <person name="Yurkov A.M."/>
            <person name="Nowrousian M."/>
            <person name="Sun S."/>
            <person name="Cuomo C.A."/>
            <person name="Heitman J."/>
        </authorList>
    </citation>
    <scope>NUCLEOTIDE SEQUENCE [LARGE SCALE GENOMIC DNA]</scope>
    <source>
        <strain evidence="2">CBS 11374</strain>
    </source>
</reference>
<dbReference type="GeneID" id="87954714"/>
<dbReference type="Proteomes" id="UP001329825">
    <property type="component" value="Chromosome 3"/>
</dbReference>
<gene>
    <name evidence="2" type="ORF">IL334_002583</name>
</gene>
<accession>A0ABZ1CVS5</accession>
<organism evidence="2 3">
    <name type="scientific">Kwoniella shivajii</name>
    <dbReference type="NCBI Taxonomy" id="564305"/>
    <lineage>
        <taxon>Eukaryota</taxon>
        <taxon>Fungi</taxon>
        <taxon>Dikarya</taxon>
        <taxon>Basidiomycota</taxon>
        <taxon>Agaricomycotina</taxon>
        <taxon>Tremellomycetes</taxon>
        <taxon>Tremellales</taxon>
        <taxon>Cryptococcaceae</taxon>
        <taxon>Kwoniella</taxon>
    </lineage>
</organism>
<evidence type="ECO:0000313" key="3">
    <source>
        <dbReference type="Proteomes" id="UP001329825"/>
    </source>
</evidence>
<feature type="compositionally biased region" description="Polar residues" evidence="1">
    <location>
        <begin position="1"/>
        <end position="11"/>
    </location>
</feature>
<dbReference type="RefSeq" id="XP_062790378.1">
    <property type="nucleotide sequence ID" value="XM_062934327.1"/>
</dbReference>
<keyword evidence="3" id="KW-1185">Reference proteome</keyword>
<sequence>MSTSKANTQGYNPDVSESRSVEAGSVAARAVKAGWGGNESDVDVDDDAACTSWLPEKKPDCPSGSNVSKPLAASDRTTQTQSDQSTWA</sequence>
<dbReference type="EMBL" id="CP141883">
    <property type="protein sequence ID" value="WRT65638.1"/>
    <property type="molecule type" value="Genomic_DNA"/>
</dbReference>
<name>A0ABZ1CVS5_9TREE</name>
<evidence type="ECO:0000313" key="2">
    <source>
        <dbReference type="EMBL" id="WRT65638.1"/>
    </source>
</evidence>
<feature type="region of interest" description="Disordered" evidence="1">
    <location>
        <begin position="53"/>
        <end position="88"/>
    </location>
</feature>
<feature type="compositionally biased region" description="Low complexity" evidence="1">
    <location>
        <begin position="74"/>
        <end position="88"/>
    </location>
</feature>
<feature type="region of interest" description="Disordered" evidence="1">
    <location>
        <begin position="1"/>
        <end position="24"/>
    </location>
</feature>